<dbReference type="EMBL" id="JAHIBW010000028">
    <property type="protein sequence ID" value="KAG7296698.1"/>
    <property type="molecule type" value="Genomic_DNA"/>
</dbReference>
<feature type="compositionally biased region" description="Basic residues" evidence="1">
    <location>
        <begin position="509"/>
        <end position="526"/>
    </location>
</feature>
<feature type="compositionally biased region" description="Polar residues" evidence="1">
    <location>
        <begin position="73"/>
        <end position="87"/>
    </location>
</feature>
<organism evidence="2 3">
    <name type="scientific">Plutella xylostella</name>
    <name type="common">Diamondback moth</name>
    <name type="synonym">Plutella maculipennis</name>
    <dbReference type="NCBI Taxonomy" id="51655"/>
    <lineage>
        <taxon>Eukaryota</taxon>
        <taxon>Metazoa</taxon>
        <taxon>Ecdysozoa</taxon>
        <taxon>Arthropoda</taxon>
        <taxon>Hexapoda</taxon>
        <taxon>Insecta</taxon>
        <taxon>Pterygota</taxon>
        <taxon>Neoptera</taxon>
        <taxon>Endopterygota</taxon>
        <taxon>Lepidoptera</taxon>
        <taxon>Glossata</taxon>
        <taxon>Ditrysia</taxon>
        <taxon>Yponomeutoidea</taxon>
        <taxon>Plutellidae</taxon>
        <taxon>Plutella</taxon>
    </lineage>
</organism>
<sequence>MEKDDDCVCCACPSRQYRSQSSIKSSQFRVHSSTHMEGTNLRCPKHNKIVDTKEIDFNSEKPTSSIKDKDDNSTQVEFSNQNVANGENTDDKNIESKKSIQEQDETAINGDENKNVDSAENDSNNRRVQFNLSSNCHCNSCPHDENNKEHKIGPENPIPFHTVGEDPIPQIPNFIPPLGWLPPGCCIPERCKSVPKFIPPLLPPPRLCGRRNCEKNIPPEGWVPLGWKAPPGATHIPSWIPPQGWIPPPGWAPPDESIPPPEFIPPPQWVPPDWTPPKESKPPEWKPPPKWIPPPNWTVPKGSLPPIGYLPPPGAVAPKGFKPPAGWLPPGWTPAIGSLCKCVNWKPPKYWIAPPDWVPEKGSKPPSSWIPPPGWVPYGWLPAPGLPKPTNWKPPRGWFPPPGWRPPPGSRPPPVNIIPYGWKLNFIRPEDRKILIPHMRYFHIMPSTGLPPGFIMPAGWKPGDKIPKGYPQYDGPDIEVSSQVNLPKGFPRVIKRGMTLPPGTDISRKRQKHNVKSGKSARKSKNSKALGPKRKEVETQISITHACICKPLNEKEIMENIRSGMSCTNYFCNCITKNKDNAEIEAFNYIDENKKEIQVLIVKRKLQPHPNSDKLGKTMAKHRKKIVKDIKKQLKATRIKPSMISK</sequence>
<feature type="compositionally biased region" description="Pro residues" evidence="1">
    <location>
        <begin position="245"/>
        <end position="275"/>
    </location>
</feature>
<feature type="region of interest" description="Disordered" evidence="1">
    <location>
        <begin position="493"/>
        <end position="536"/>
    </location>
</feature>
<evidence type="ECO:0000256" key="1">
    <source>
        <dbReference type="SAM" id="MobiDB-lite"/>
    </source>
</evidence>
<evidence type="ECO:0000313" key="2">
    <source>
        <dbReference type="EMBL" id="KAG7296698.1"/>
    </source>
</evidence>
<feature type="region of interest" description="Disordered" evidence="1">
    <location>
        <begin position="245"/>
        <end position="289"/>
    </location>
</feature>
<feature type="compositionally biased region" description="Basic and acidic residues" evidence="1">
    <location>
        <begin position="89"/>
        <end position="101"/>
    </location>
</feature>
<name>A0ABQ7PUN5_PLUXY</name>
<keyword evidence="3" id="KW-1185">Reference proteome</keyword>
<protein>
    <submittedName>
        <fullName evidence="2">Uncharacterized protein</fullName>
    </submittedName>
</protein>
<evidence type="ECO:0000313" key="3">
    <source>
        <dbReference type="Proteomes" id="UP000823941"/>
    </source>
</evidence>
<feature type="region of interest" description="Disordered" evidence="1">
    <location>
        <begin position="58"/>
        <end position="123"/>
    </location>
</feature>
<comment type="caution">
    <text evidence="2">The sequence shown here is derived from an EMBL/GenBank/DDBJ whole genome shotgun (WGS) entry which is preliminary data.</text>
</comment>
<proteinExistence type="predicted"/>
<gene>
    <name evidence="2" type="ORF">JYU34_020574</name>
</gene>
<accession>A0ABQ7PUN5</accession>
<dbReference type="Proteomes" id="UP000823941">
    <property type="component" value="Chromosome 28"/>
</dbReference>
<reference evidence="2 3" key="1">
    <citation type="submission" date="2021-06" db="EMBL/GenBank/DDBJ databases">
        <title>A haploid diamondback moth (Plutella xylostella L.) genome assembly resolves 31 chromosomes and identifies a diamide resistance mutation.</title>
        <authorList>
            <person name="Ward C.M."/>
            <person name="Perry K.D."/>
            <person name="Baker G."/>
            <person name="Powis K."/>
            <person name="Heckel D.G."/>
            <person name="Baxter S.W."/>
        </authorList>
    </citation>
    <scope>NUCLEOTIDE SEQUENCE [LARGE SCALE GENOMIC DNA]</scope>
    <source>
        <strain evidence="2 3">LV</strain>
        <tissue evidence="2">Single pupa</tissue>
    </source>
</reference>